<name>A0ABP9Z5J5_9FUNG</name>
<dbReference type="Proteomes" id="UP001473302">
    <property type="component" value="Unassembled WGS sequence"/>
</dbReference>
<protein>
    <submittedName>
        <fullName evidence="1">Uncharacterized protein</fullName>
    </submittedName>
</protein>
<reference evidence="1 2" key="1">
    <citation type="submission" date="2024-04" db="EMBL/GenBank/DDBJ databases">
        <title>genome sequences of Mucor flavus KT1a and Helicostylum pulchrum KT1b strains isolated from the surface of a dry-aged beef.</title>
        <authorList>
            <person name="Toyotome T."/>
            <person name="Hosono M."/>
            <person name="Torimaru M."/>
            <person name="Fukuda K."/>
            <person name="Mikami N."/>
        </authorList>
    </citation>
    <scope>NUCLEOTIDE SEQUENCE [LARGE SCALE GENOMIC DNA]</scope>
    <source>
        <strain evidence="1 2">KT1a</strain>
    </source>
</reference>
<comment type="caution">
    <text evidence="1">The sequence shown here is derived from an EMBL/GenBank/DDBJ whole genome shotgun (WGS) entry which is preliminary data.</text>
</comment>
<organism evidence="1 2">
    <name type="scientific">Mucor flavus</name>
    <dbReference type="NCBI Taxonomy" id="439312"/>
    <lineage>
        <taxon>Eukaryota</taxon>
        <taxon>Fungi</taxon>
        <taxon>Fungi incertae sedis</taxon>
        <taxon>Mucoromycota</taxon>
        <taxon>Mucoromycotina</taxon>
        <taxon>Mucoromycetes</taxon>
        <taxon>Mucorales</taxon>
        <taxon>Mucorineae</taxon>
        <taxon>Mucoraceae</taxon>
        <taxon>Mucor</taxon>
    </lineage>
</organism>
<proteinExistence type="predicted"/>
<sequence length="291" mass="33812">MVEPPQKLVVVKSSITGIDWKDAYKQRLMELVNNVNSIVTHTYFFLKFIFVNELEDDNTNNVFNLEDLINEDFFKEVFMSLLSQDGMNTIRSFIGCYSGDYKFEKGSIFYDCKANPVKHLRIYYQIAKTCEYLQGGKFINCFPIRTTFIPCYTTIDTLILNTQILKNKVLAHLDKQVVWNGAINFNSEGMEPQGPAKQIKFKRITYTDRVGVSILKQNFEPERRGGNKRVETKPRKFRKLRNRFKPDEVVAAELSLSYHRAASVNKENFVKYLMGESTAILKLNLSNLYRV</sequence>
<accession>A0ABP9Z5J5</accession>
<evidence type="ECO:0000313" key="2">
    <source>
        <dbReference type="Proteomes" id="UP001473302"/>
    </source>
</evidence>
<dbReference type="EMBL" id="BAABUK010000020">
    <property type="protein sequence ID" value="GAA5814364.1"/>
    <property type="molecule type" value="Genomic_DNA"/>
</dbReference>
<keyword evidence="2" id="KW-1185">Reference proteome</keyword>
<gene>
    <name evidence="1" type="ORF">MFLAVUS_007858</name>
</gene>
<evidence type="ECO:0000313" key="1">
    <source>
        <dbReference type="EMBL" id="GAA5814364.1"/>
    </source>
</evidence>